<evidence type="ECO:0000313" key="1">
    <source>
        <dbReference type="EMBL" id="TQE94459.1"/>
    </source>
</evidence>
<protein>
    <submittedName>
        <fullName evidence="1">DUF433 domain-containing protein</fullName>
    </submittedName>
</protein>
<dbReference type="InterPro" id="IPR009057">
    <property type="entry name" value="Homeodomain-like_sf"/>
</dbReference>
<name>A0A540VCG7_9CHLR</name>
<dbReference type="Proteomes" id="UP000317371">
    <property type="component" value="Unassembled WGS sequence"/>
</dbReference>
<accession>A0A540VCG7</accession>
<dbReference type="GO" id="GO:0006355">
    <property type="term" value="P:regulation of DNA-templated transcription"/>
    <property type="evidence" value="ECO:0007669"/>
    <property type="project" value="InterPro"/>
</dbReference>
<dbReference type="InterPro" id="IPR010985">
    <property type="entry name" value="Ribbon_hlx_hlx"/>
</dbReference>
<proteinExistence type="predicted"/>
<evidence type="ECO:0000313" key="2">
    <source>
        <dbReference type="Proteomes" id="UP000317371"/>
    </source>
</evidence>
<dbReference type="EMBL" id="VIGC01000024">
    <property type="protein sequence ID" value="TQE94459.1"/>
    <property type="molecule type" value="Genomic_DNA"/>
</dbReference>
<dbReference type="InParanoid" id="A0A540VCG7"/>
<dbReference type="InterPro" id="IPR007367">
    <property type="entry name" value="DUF433"/>
</dbReference>
<gene>
    <name evidence="1" type="ORF">FKZ61_17005</name>
</gene>
<comment type="caution">
    <text evidence="1">The sequence shown here is derived from an EMBL/GenBank/DDBJ whole genome shotgun (WGS) entry which is preliminary data.</text>
</comment>
<dbReference type="InterPro" id="IPR036388">
    <property type="entry name" value="WH-like_DNA-bd_sf"/>
</dbReference>
<keyword evidence="2" id="KW-1185">Reference proteome</keyword>
<dbReference type="AlphaFoldDB" id="A0A540VCG7"/>
<organism evidence="1 2">
    <name type="scientific">Litorilinea aerophila</name>
    <dbReference type="NCBI Taxonomy" id="1204385"/>
    <lineage>
        <taxon>Bacteria</taxon>
        <taxon>Bacillati</taxon>
        <taxon>Chloroflexota</taxon>
        <taxon>Caldilineae</taxon>
        <taxon>Caldilineales</taxon>
        <taxon>Caldilineaceae</taxon>
        <taxon>Litorilinea</taxon>
    </lineage>
</organism>
<dbReference type="SUPFAM" id="SSF47598">
    <property type="entry name" value="Ribbon-helix-helix"/>
    <property type="match status" value="1"/>
</dbReference>
<reference evidence="1 2" key="1">
    <citation type="submission" date="2019-06" db="EMBL/GenBank/DDBJ databases">
        <title>Genome sequence of Litorilinea aerophila BAA-2444.</title>
        <authorList>
            <person name="Maclea K.S."/>
            <person name="Maurais E.G."/>
            <person name="Iannazzi L.C."/>
        </authorList>
    </citation>
    <scope>NUCLEOTIDE SEQUENCE [LARGE SCALE GENOMIC DNA]</scope>
    <source>
        <strain evidence="1 2">ATCC BAA-2444</strain>
    </source>
</reference>
<dbReference type="SUPFAM" id="SSF46689">
    <property type="entry name" value="Homeodomain-like"/>
    <property type="match status" value="1"/>
</dbReference>
<dbReference type="Gene3D" id="1.10.10.10">
    <property type="entry name" value="Winged helix-like DNA-binding domain superfamily/Winged helix DNA-binding domain"/>
    <property type="match status" value="1"/>
</dbReference>
<sequence>MARYPLNLPVQLKQEAEAWAARQGVSLNQFILWAVSEKIGALNQQLDDLRFPHITYRRGASGQPQPVLHGSGIRVQTIVIAAYHWGWTPEQIAAEYDLRVDLVQEALAFYTAHRQEIDLNIAAENALADQDA</sequence>
<dbReference type="OrthoDB" id="485993at2"/>
<dbReference type="Pfam" id="PF04255">
    <property type="entry name" value="DUF433"/>
    <property type="match status" value="1"/>
</dbReference>